<feature type="compositionally biased region" description="Polar residues" evidence="1">
    <location>
        <begin position="45"/>
        <end position="63"/>
    </location>
</feature>
<proteinExistence type="predicted"/>
<sequence length="130" mass="13979">MRIESGTGKTEIENKIRTTVAIESGNAVVNREHTEITRIKALGTDTGQNLNPDRNGPLTNYQKTHTHSGVYGDKSAQSSRIRTLDLRPMKGSLAVSALATTLGAPRTTMAIASKKLEWGANTRTGASRDS</sequence>
<dbReference type="OrthoDB" id="7332448at2759"/>
<evidence type="ECO:0000313" key="2">
    <source>
        <dbReference type="EMBL" id="GBP08712.1"/>
    </source>
</evidence>
<reference evidence="2 3" key="1">
    <citation type="journal article" date="2019" name="Commun. Biol.">
        <title>The bagworm genome reveals a unique fibroin gene that provides high tensile strength.</title>
        <authorList>
            <person name="Kono N."/>
            <person name="Nakamura H."/>
            <person name="Ohtoshi R."/>
            <person name="Tomita M."/>
            <person name="Numata K."/>
            <person name="Arakawa K."/>
        </authorList>
    </citation>
    <scope>NUCLEOTIDE SEQUENCE [LARGE SCALE GENOMIC DNA]</scope>
</reference>
<dbReference type="EMBL" id="BGZK01000032">
    <property type="protein sequence ID" value="GBP08712.1"/>
    <property type="molecule type" value="Genomic_DNA"/>
</dbReference>
<accession>A0A4C1T2R3</accession>
<gene>
    <name evidence="2" type="ORF">EVAR_7300_1</name>
</gene>
<evidence type="ECO:0000313" key="3">
    <source>
        <dbReference type="Proteomes" id="UP000299102"/>
    </source>
</evidence>
<feature type="region of interest" description="Disordered" evidence="1">
    <location>
        <begin position="43"/>
        <end position="76"/>
    </location>
</feature>
<comment type="caution">
    <text evidence="2">The sequence shown here is derived from an EMBL/GenBank/DDBJ whole genome shotgun (WGS) entry which is preliminary data.</text>
</comment>
<dbReference type="AlphaFoldDB" id="A0A4C1T2R3"/>
<dbReference type="Proteomes" id="UP000299102">
    <property type="component" value="Unassembled WGS sequence"/>
</dbReference>
<protein>
    <submittedName>
        <fullName evidence="2">Uncharacterized protein</fullName>
    </submittedName>
</protein>
<keyword evidence="3" id="KW-1185">Reference proteome</keyword>
<organism evidence="2 3">
    <name type="scientific">Eumeta variegata</name>
    <name type="common">Bagworm moth</name>
    <name type="synonym">Eumeta japonica</name>
    <dbReference type="NCBI Taxonomy" id="151549"/>
    <lineage>
        <taxon>Eukaryota</taxon>
        <taxon>Metazoa</taxon>
        <taxon>Ecdysozoa</taxon>
        <taxon>Arthropoda</taxon>
        <taxon>Hexapoda</taxon>
        <taxon>Insecta</taxon>
        <taxon>Pterygota</taxon>
        <taxon>Neoptera</taxon>
        <taxon>Endopterygota</taxon>
        <taxon>Lepidoptera</taxon>
        <taxon>Glossata</taxon>
        <taxon>Ditrysia</taxon>
        <taxon>Tineoidea</taxon>
        <taxon>Psychidae</taxon>
        <taxon>Oiketicinae</taxon>
        <taxon>Eumeta</taxon>
    </lineage>
</organism>
<evidence type="ECO:0000256" key="1">
    <source>
        <dbReference type="SAM" id="MobiDB-lite"/>
    </source>
</evidence>
<name>A0A4C1T2R3_EUMVA</name>